<keyword evidence="2 6" id="KW-0812">Transmembrane</keyword>
<organism evidence="7 8">
    <name type="scientific">Sphagnurus paluster</name>
    <dbReference type="NCBI Taxonomy" id="117069"/>
    <lineage>
        <taxon>Eukaryota</taxon>
        <taxon>Fungi</taxon>
        <taxon>Dikarya</taxon>
        <taxon>Basidiomycota</taxon>
        <taxon>Agaricomycotina</taxon>
        <taxon>Agaricomycetes</taxon>
        <taxon>Agaricomycetidae</taxon>
        <taxon>Agaricales</taxon>
        <taxon>Tricholomatineae</taxon>
        <taxon>Lyophyllaceae</taxon>
        <taxon>Sphagnurus</taxon>
    </lineage>
</organism>
<name>A0A9P7GU89_9AGAR</name>
<feature type="region of interest" description="Disordered" evidence="5">
    <location>
        <begin position="416"/>
        <end position="435"/>
    </location>
</feature>
<proteinExistence type="predicted"/>
<dbReference type="PANTHER" id="PTHR15549:SF6">
    <property type="entry name" value="MID2 DOMAIN-CONTAINING PROTEIN"/>
    <property type="match status" value="1"/>
</dbReference>
<keyword evidence="3 6" id="KW-1133">Transmembrane helix</keyword>
<dbReference type="PANTHER" id="PTHR15549">
    <property type="entry name" value="PAIRED IMMUNOGLOBULIN-LIKE TYPE 2 RECEPTOR"/>
    <property type="match status" value="1"/>
</dbReference>
<dbReference type="OrthoDB" id="2758521at2759"/>
<reference evidence="7" key="1">
    <citation type="submission" date="2021-02" db="EMBL/GenBank/DDBJ databases">
        <authorList>
            <person name="Nieuwenhuis M."/>
            <person name="Van De Peppel L.J.J."/>
        </authorList>
    </citation>
    <scope>NUCLEOTIDE SEQUENCE</scope>
    <source>
        <strain evidence="7">D49</strain>
    </source>
</reference>
<dbReference type="Proteomes" id="UP000717328">
    <property type="component" value="Unassembled WGS sequence"/>
</dbReference>
<keyword evidence="4 6" id="KW-0472">Membrane</keyword>
<keyword evidence="8" id="KW-1185">Reference proteome</keyword>
<reference evidence="7" key="2">
    <citation type="submission" date="2021-10" db="EMBL/GenBank/DDBJ databases">
        <title>Phylogenomics reveals ancestral predisposition of the termite-cultivated fungus Termitomyces towards a domesticated lifestyle.</title>
        <authorList>
            <person name="Auxier B."/>
            <person name="Grum-Grzhimaylo A."/>
            <person name="Cardenas M.E."/>
            <person name="Lodge J.D."/>
            <person name="Laessoe T."/>
            <person name="Pedersen O."/>
            <person name="Smith M.E."/>
            <person name="Kuyper T.W."/>
            <person name="Franco-Molano E.A."/>
            <person name="Baroni T.J."/>
            <person name="Aanen D.K."/>
        </authorList>
    </citation>
    <scope>NUCLEOTIDE SEQUENCE</scope>
    <source>
        <strain evidence="7">D49</strain>
    </source>
</reference>
<evidence type="ECO:0000313" key="8">
    <source>
        <dbReference type="Proteomes" id="UP000717328"/>
    </source>
</evidence>
<comment type="caution">
    <text evidence="7">The sequence shown here is derived from an EMBL/GenBank/DDBJ whole genome shotgun (WGS) entry which is preliminary data.</text>
</comment>
<feature type="transmembrane region" description="Helical" evidence="6">
    <location>
        <begin position="12"/>
        <end position="29"/>
    </location>
</feature>
<protein>
    <submittedName>
        <fullName evidence="7">Uncharacterized protein</fullName>
    </submittedName>
</protein>
<sequence length="435" mass="47035">MRLVTLRENLTILPGTAIYVFFILANFQGEGVPTETFCNFTLDGRAAGSFSHKPTSSPDLEYNALVFSRTNLSNTNHQLVVSTSGIADRNIFLNFDYAIYTSDDNSTTGSGVSGPTQSASPDSKNVSSTGIIVGAVIGGVAVLLGIILLLLFRRRRRQQPTPPQVKSFIIDEEDPPMANVTPASPNGPSTATTLPASGEVVSVSTSQLLRPQRRSDLVETATIASRGTHPGIPSFYGSDQLPARPASPSWTNSDVVDPSLARSRLITTNPSEGHDSGYGGGLRSEGSVYGGGSSIYSGVTTSTYRDLTPSAMGLAWSGTTAMQDARRDALRRARQAELDRQLLAVKREMHELNTDIKTEAVKRMSMRPPADQTREAFDREIEGAEMAEMREQMRLMREQIEFLQAQQISAWAQGLTDQAPPGYSAQNPNSLKTTN</sequence>
<dbReference type="GO" id="GO:0071944">
    <property type="term" value="C:cell periphery"/>
    <property type="evidence" value="ECO:0007669"/>
    <property type="project" value="UniProtKB-ARBA"/>
</dbReference>
<feature type="region of interest" description="Disordered" evidence="5">
    <location>
        <begin position="105"/>
        <end position="125"/>
    </location>
</feature>
<feature type="compositionally biased region" description="Polar residues" evidence="5">
    <location>
        <begin position="424"/>
        <end position="435"/>
    </location>
</feature>
<dbReference type="InterPro" id="IPR051694">
    <property type="entry name" value="Immunoregulatory_rcpt-like"/>
</dbReference>
<comment type="subcellular location">
    <subcellularLocation>
        <location evidence="1">Membrane</location>
        <topology evidence="1">Single-pass membrane protein</topology>
    </subcellularLocation>
</comment>
<feature type="region of interest" description="Disordered" evidence="5">
    <location>
        <begin position="161"/>
        <end position="195"/>
    </location>
</feature>
<evidence type="ECO:0000256" key="5">
    <source>
        <dbReference type="SAM" id="MobiDB-lite"/>
    </source>
</evidence>
<gene>
    <name evidence="7" type="ORF">H0H81_012471</name>
</gene>
<accession>A0A9P7GU89</accession>
<evidence type="ECO:0000256" key="2">
    <source>
        <dbReference type="ARBA" id="ARBA00022692"/>
    </source>
</evidence>
<feature type="compositionally biased region" description="Polar residues" evidence="5">
    <location>
        <begin position="181"/>
        <end position="195"/>
    </location>
</feature>
<evidence type="ECO:0000313" key="7">
    <source>
        <dbReference type="EMBL" id="KAG5653530.1"/>
    </source>
</evidence>
<evidence type="ECO:0000256" key="6">
    <source>
        <dbReference type="SAM" id="Phobius"/>
    </source>
</evidence>
<evidence type="ECO:0000256" key="3">
    <source>
        <dbReference type="ARBA" id="ARBA00022989"/>
    </source>
</evidence>
<evidence type="ECO:0000256" key="4">
    <source>
        <dbReference type="ARBA" id="ARBA00023136"/>
    </source>
</evidence>
<dbReference type="GO" id="GO:0016020">
    <property type="term" value="C:membrane"/>
    <property type="evidence" value="ECO:0007669"/>
    <property type="project" value="UniProtKB-SubCell"/>
</dbReference>
<dbReference type="EMBL" id="JABCKI010000047">
    <property type="protein sequence ID" value="KAG5653530.1"/>
    <property type="molecule type" value="Genomic_DNA"/>
</dbReference>
<feature type="transmembrane region" description="Helical" evidence="6">
    <location>
        <begin position="131"/>
        <end position="152"/>
    </location>
</feature>
<evidence type="ECO:0000256" key="1">
    <source>
        <dbReference type="ARBA" id="ARBA00004167"/>
    </source>
</evidence>
<dbReference type="AlphaFoldDB" id="A0A9P7GU89"/>